<protein>
    <recommendedName>
        <fullName evidence="4">DUF2516 family protein</fullName>
    </recommendedName>
</protein>
<sequence length="106" mass="11634">MVFSVPIFSFWNLDGIVYFFADLGFTILGLFAFFHALAQRVDAYTAAERMTKPAWLGITGGGAAAMLLFSPGGVGSIFWLAGLVAVLVYMVDVRPKLIEVQRGPRW</sequence>
<keyword evidence="3" id="KW-1185">Reference proteome</keyword>
<feature type="transmembrane region" description="Helical" evidence="1">
    <location>
        <begin position="50"/>
        <end position="70"/>
    </location>
</feature>
<dbReference type="InterPro" id="IPR019662">
    <property type="entry name" value="DUF2516"/>
</dbReference>
<evidence type="ECO:0000256" key="1">
    <source>
        <dbReference type="SAM" id="Phobius"/>
    </source>
</evidence>
<dbReference type="EMBL" id="BMRE01000006">
    <property type="protein sequence ID" value="GGU29488.1"/>
    <property type="molecule type" value="Genomic_DNA"/>
</dbReference>
<feature type="transmembrane region" description="Helical" evidence="1">
    <location>
        <begin position="16"/>
        <end position="38"/>
    </location>
</feature>
<evidence type="ECO:0000313" key="3">
    <source>
        <dbReference type="Proteomes" id="UP000649573"/>
    </source>
</evidence>
<organism evidence="2 3">
    <name type="scientific">Lentzea flava</name>
    <dbReference type="NCBI Taxonomy" id="103732"/>
    <lineage>
        <taxon>Bacteria</taxon>
        <taxon>Bacillati</taxon>
        <taxon>Actinomycetota</taxon>
        <taxon>Actinomycetes</taxon>
        <taxon>Pseudonocardiales</taxon>
        <taxon>Pseudonocardiaceae</taxon>
        <taxon>Lentzea</taxon>
    </lineage>
</organism>
<keyword evidence="1" id="KW-1133">Transmembrane helix</keyword>
<evidence type="ECO:0000313" key="2">
    <source>
        <dbReference type="EMBL" id="GGU29488.1"/>
    </source>
</evidence>
<proteinExistence type="predicted"/>
<reference evidence="3" key="1">
    <citation type="journal article" date="2019" name="Int. J. Syst. Evol. Microbiol.">
        <title>The Global Catalogue of Microorganisms (GCM) 10K type strain sequencing project: providing services to taxonomists for standard genome sequencing and annotation.</title>
        <authorList>
            <consortium name="The Broad Institute Genomics Platform"/>
            <consortium name="The Broad Institute Genome Sequencing Center for Infectious Disease"/>
            <person name="Wu L."/>
            <person name="Ma J."/>
        </authorList>
    </citation>
    <scope>NUCLEOTIDE SEQUENCE [LARGE SCALE GENOMIC DNA]</scope>
    <source>
        <strain evidence="3">JCM 3296</strain>
    </source>
</reference>
<dbReference type="Proteomes" id="UP000649573">
    <property type="component" value="Unassembled WGS sequence"/>
</dbReference>
<comment type="caution">
    <text evidence="2">The sequence shown here is derived from an EMBL/GenBank/DDBJ whole genome shotgun (WGS) entry which is preliminary data.</text>
</comment>
<evidence type="ECO:0008006" key="4">
    <source>
        <dbReference type="Google" id="ProtNLM"/>
    </source>
</evidence>
<dbReference type="Pfam" id="PF10724">
    <property type="entry name" value="DUF2516"/>
    <property type="match status" value="1"/>
</dbReference>
<name>A0ABQ2UF75_9PSEU</name>
<keyword evidence="1" id="KW-0472">Membrane</keyword>
<accession>A0ABQ2UF75</accession>
<keyword evidence="1" id="KW-0812">Transmembrane</keyword>
<gene>
    <name evidence="2" type="ORF">GCM10010178_22170</name>
</gene>